<evidence type="ECO:0000256" key="3">
    <source>
        <dbReference type="SAM" id="MobiDB-lite"/>
    </source>
</evidence>
<dbReference type="InterPro" id="IPR036529">
    <property type="entry name" value="KIX_dom_sf"/>
</dbReference>
<dbReference type="EMBL" id="JABEZY010000009">
    <property type="protein sequence ID" value="MBA0745357.1"/>
    <property type="molecule type" value="Genomic_DNA"/>
</dbReference>
<gene>
    <name evidence="5" type="ORF">Gogos_007935</name>
</gene>
<keyword evidence="6" id="KW-1185">Reference proteome</keyword>
<accession>A0A7J9CA83</accession>
<dbReference type="FunFam" id="1.10.246.20:FF:000003">
    <property type="entry name" value="Mediator of RNA polymerase II transcription subunit 15a"/>
    <property type="match status" value="1"/>
</dbReference>
<protein>
    <recommendedName>
        <fullName evidence="4">Mediator complex subunit 15 KIX domain-containing protein</fullName>
    </recommendedName>
</protein>
<organism evidence="5 6">
    <name type="scientific">Gossypium gossypioides</name>
    <name type="common">Mexican cotton</name>
    <name type="synonym">Selera gossypioides</name>
    <dbReference type="NCBI Taxonomy" id="34282"/>
    <lineage>
        <taxon>Eukaryota</taxon>
        <taxon>Viridiplantae</taxon>
        <taxon>Streptophyta</taxon>
        <taxon>Embryophyta</taxon>
        <taxon>Tracheophyta</taxon>
        <taxon>Spermatophyta</taxon>
        <taxon>Magnoliopsida</taxon>
        <taxon>eudicotyledons</taxon>
        <taxon>Gunneridae</taxon>
        <taxon>Pentapetalae</taxon>
        <taxon>rosids</taxon>
        <taxon>malvids</taxon>
        <taxon>Malvales</taxon>
        <taxon>Malvaceae</taxon>
        <taxon>Malvoideae</taxon>
        <taxon>Gossypium</taxon>
    </lineage>
</organism>
<comment type="caution">
    <text evidence="5">The sequence shown here is derived from an EMBL/GenBank/DDBJ whole genome shotgun (WGS) entry which is preliminary data.</text>
</comment>
<comment type="subcellular location">
    <subcellularLocation>
        <location evidence="1">Nucleus</location>
    </subcellularLocation>
</comment>
<evidence type="ECO:0000313" key="6">
    <source>
        <dbReference type="Proteomes" id="UP000593579"/>
    </source>
</evidence>
<dbReference type="InterPro" id="IPR036546">
    <property type="entry name" value="MED15_KIX"/>
</dbReference>
<dbReference type="OrthoDB" id="1912459at2759"/>
<reference evidence="5 6" key="1">
    <citation type="journal article" date="2019" name="Genome Biol. Evol.">
        <title>Insights into the evolution of the New World diploid cottons (Gossypium, subgenus Houzingenia) based on genome sequencing.</title>
        <authorList>
            <person name="Grover C.E."/>
            <person name="Arick M.A. 2nd"/>
            <person name="Thrash A."/>
            <person name="Conover J.L."/>
            <person name="Sanders W.S."/>
            <person name="Peterson D.G."/>
            <person name="Frelichowski J.E."/>
            <person name="Scheffler J.A."/>
            <person name="Scheffler B.E."/>
            <person name="Wendel J.F."/>
        </authorList>
    </citation>
    <scope>NUCLEOTIDE SEQUENCE [LARGE SCALE GENOMIC DNA]</scope>
    <source>
        <strain evidence="5">5</strain>
        <tissue evidence="5">Leaf</tissue>
    </source>
</reference>
<feature type="compositionally biased region" description="Polar residues" evidence="3">
    <location>
        <begin position="92"/>
        <end position="105"/>
    </location>
</feature>
<dbReference type="GO" id="GO:0003713">
    <property type="term" value="F:transcription coactivator activity"/>
    <property type="evidence" value="ECO:0007669"/>
    <property type="project" value="InterPro"/>
</dbReference>
<feature type="region of interest" description="Disordered" evidence="3">
    <location>
        <begin position="1"/>
        <end position="25"/>
    </location>
</feature>
<sequence length="186" mass="20463">MDTNNWRPTPPSGEPSMDSGDWRTTLQPDSRQRIVNKIMDTLKRHLPFSGQEGLSELRKIAVRFEEKIFTAASSQTDYLRRISLKMLTMETKSQNTMPNTGNNSKPPDPGSQGMQNQVHSQGQSVPIPLQSNQSQAHQQLLPQSVPNNMASAGVQSSAGLQSGMPPLHTVALCLISLLLSDIVLFN</sequence>
<feature type="compositionally biased region" description="Polar residues" evidence="3">
    <location>
        <begin position="112"/>
        <end position="138"/>
    </location>
</feature>
<dbReference type="Gene3D" id="1.10.246.20">
    <property type="entry name" value="Coactivator CBP, KIX domain"/>
    <property type="match status" value="1"/>
</dbReference>
<feature type="domain" description="Mediator complex subunit 15 KIX" evidence="4">
    <location>
        <begin position="20"/>
        <end position="97"/>
    </location>
</feature>
<dbReference type="SUPFAM" id="SSF47040">
    <property type="entry name" value="Kix domain of CBP (creb binding protein)"/>
    <property type="match status" value="1"/>
</dbReference>
<name>A0A7J9CA83_GOSGO</name>
<dbReference type="Proteomes" id="UP000593579">
    <property type="component" value="Unassembled WGS sequence"/>
</dbReference>
<evidence type="ECO:0000256" key="2">
    <source>
        <dbReference type="ARBA" id="ARBA00023242"/>
    </source>
</evidence>
<dbReference type="PANTHER" id="PTHR33137">
    <property type="entry name" value="MEDIATOR OF RNA POLYMERASE II TRANSCRIPTION SUBUNIT 15A-RELATED"/>
    <property type="match status" value="1"/>
</dbReference>
<evidence type="ECO:0000259" key="4">
    <source>
        <dbReference type="Pfam" id="PF16987"/>
    </source>
</evidence>
<evidence type="ECO:0000313" key="5">
    <source>
        <dbReference type="EMBL" id="MBA0745357.1"/>
    </source>
</evidence>
<feature type="region of interest" description="Disordered" evidence="3">
    <location>
        <begin position="92"/>
        <end position="138"/>
    </location>
</feature>
<evidence type="ECO:0000256" key="1">
    <source>
        <dbReference type="ARBA" id="ARBA00004123"/>
    </source>
</evidence>
<dbReference type="InterPro" id="IPR044661">
    <property type="entry name" value="MED15a/b/c-like"/>
</dbReference>
<proteinExistence type="predicted"/>
<dbReference type="PANTHER" id="PTHR33137:SF4">
    <property type="entry name" value="MEDIATOR OF RNA POLYMERASE II TRANSCRIPTION SUBUNIT 15A-RELATED"/>
    <property type="match status" value="1"/>
</dbReference>
<dbReference type="Pfam" id="PF16987">
    <property type="entry name" value="KIX_2"/>
    <property type="match status" value="1"/>
</dbReference>
<dbReference type="GO" id="GO:0031490">
    <property type="term" value="F:chromatin DNA binding"/>
    <property type="evidence" value="ECO:0007669"/>
    <property type="project" value="InterPro"/>
</dbReference>
<keyword evidence="2" id="KW-0539">Nucleus</keyword>
<dbReference type="AlphaFoldDB" id="A0A7J9CA83"/>
<dbReference type="GO" id="GO:0005634">
    <property type="term" value="C:nucleus"/>
    <property type="evidence" value="ECO:0007669"/>
    <property type="project" value="UniProtKB-SubCell"/>
</dbReference>